<protein>
    <recommendedName>
        <fullName evidence="2">SGNH hydrolase-type esterase domain-containing protein</fullName>
    </recommendedName>
</protein>
<dbReference type="STRING" id="290052.ASU35_15805"/>
<feature type="region of interest" description="Disordered" evidence="1">
    <location>
        <begin position="56"/>
        <end position="75"/>
    </location>
</feature>
<dbReference type="SUPFAM" id="SSF52266">
    <property type="entry name" value="SGNH hydrolase"/>
    <property type="match status" value="1"/>
</dbReference>
<name>A0A0V8QAT2_9FIRM</name>
<evidence type="ECO:0000259" key="2">
    <source>
        <dbReference type="Pfam" id="PF13472"/>
    </source>
</evidence>
<dbReference type="InterPro" id="IPR013830">
    <property type="entry name" value="SGNH_hydro"/>
</dbReference>
<dbReference type="AlphaFoldDB" id="A0A0V8QAT2"/>
<dbReference type="OrthoDB" id="1650541at2"/>
<accession>A0A0V8QAT2</accession>
<feature type="domain" description="SGNH hydrolase-type esterase" evidence="2">
    <location>
        <begin position="103"/>
        <end position="263"/>
    </location>
</feature>
<evidence type="ECO:0000313" key="3">
    <source>
        <dbReference type="EMBL" id="KSV57580.1"/>
    </source>
</evidence>
<dbReference type="Gene3D" id="3.40.50.1110">
    <property type="entry name" value="SGNH hydrolase"/>
    <property type="match status" value="1"/>
</dbReference>
<dbReference type="EMBL" id="LNAM01000210">
    <property type="protein sequence ID" value="KSV57580.1"/>
    <property type="molecule type" value="Genomic_DNA"/>
</dbReference>
<organism evidence="3 4">
    <name type="scientific">Acetivibrio ethanolgignens</name>
    <dbReference type="NCBI Taxonomy" id="290052"/>
    <lineage>
        <taxon>Bacteria</taxon>
        <taxon>Bacillati</taxon>
        <taxon>Bacillota</taxon>
        <taxon>Clostridia</taxon>
        <taxon>Eubacteriales</taxon>
        <taxon>Oscillospiraceae</taxon>
        <taxon>Acetivibrio</taxon>
    </lineage>
</organism>
<proteinExistence type="predicted"/>
<comment type="caution">
    <text evidence="3">The sequence shown here is derived from an EMBL/GenBank/DDBJ whole genome shotgun (WGS) entry which is preliminary data.</text>
</comment>
<gene>
    <name evidence="3" type="ORF">ASU35_15805</name>
</gene>
<dbReference type="RefSeq" id="WP_058354176.1">
    <property type="nucleotide sequence ID" value="NZ_CABMMD010000210.1"/>
</dbReference>
<dbReference type="Proteomes" id="UP000054874">
    <property type="component" value="Unassembled WGS sequence"/>
</dbReference>
<reference evidence="3 4" key="1">
    <citation type="submission" date="2015-11" db="EMBL/GenBank/DDBJ databases">
        <title>Butyribacter intestini gen. nov., sp. nov., a butyric acid-producing bacterium of the family Lachnospiraceae isolated from the human faeces.</title>
        <authorList>
            <person name="Zou Y."/>
            <person name="Xue W."/>
            <person name="Luo G."/>
            <person name="Lv M."/>
        </authorList>
    </citation>
    <scope>NUCLEOTIDE SEQUENCE [LARGE SCALE GENOMIC DNA]</scope>
    <source>
        <strain evidence="3 4">ACET-33324</strain>
    </source>
</reference>
<keyword evidence="4" id="KW-1185">Reference proteome</keyword>
<dbReference type="InterPro" id="IPR036514">
    <property type="entry name" value="SGNH_hydro_sf"/>
</dbReference>
<dbReference type="Pfam" id="PF13472">
    <property type="entry name" value="Lipase_GDSL_2"/>
    <property type="match status" value="1"/>
</dbReference>
<sequence>MKRYMYTIFLCFSCLIALPFITKKVFHLSIEKKVEAEEKEDIEIQEEVYYTISPEDRKEAEEPPAVVEQEKEEQPEEEVLVEKPEKKLEFTKVDKKYFKDALFIGDSRTVGLSEYADLGGADVFADSGMSVYKVFEKEIQIKGIGKTGLENLLKSKNYGKIYVMLGINELGYEHKQTVRKFKELVQRIQQLQPEAIIFIGANLHVTAEKSAQSDIYNNKNINRINKGIKKLADEKQIFYIDINEIFDDENGNLNAEYTIDKVHVLGKYYEQWAEWICTKGIVN</sequence>
<evidence type="ECO:0000256" key="1">
    <source>
        <dbReference type="SAM" id="MobiDB-lite"/>
    </source>
</evidence>
<evidence type="ECO:0000313" key="4">
    <source>
        <dbReference type="Proteomes" id="UP000054874"/>
    </source>
</evidence>